<comment type="caution">
    <text evidence="4">The sequence shown here is derived from an EMBL/GenBank/DDBJ whole genome shotgun (WGS) entry which is preliminary data.</text>
</comment>
<accession>A0A6P2BXB2</accession>
<evidence type="ECO:0000313" key="4">
    <source>
        <dbReference type="EMBL" id="TVZ03550.1"/>
    </source>
</evidence>
<dbReference type="Proteomes" id="UP000460272">
    <property type="component" value="Unassembled WGS sequence"/>
</dbReference>
<dbReference type="InterPro" id="IPR029058">
    <property type="entry name" value="AB_hydrolase_fold"/>
</dbReference>
<dbReference type="PANTHER" id="PTHR36837:SF5">
    <property type="entry name" value="POLY-3-HYDROXYBUTYRATE SYNTHASE"/>
    <property type="match status" value="1"/>
</dbReference>
<keyword evidence="4" id="KW-0378">Hydrolase</keyword>
<dbReference type="RefSeq" id="WP_145856426.1">
    <property type="nucleotide sequence ID" value="NZ_RPFW01000004.1"/>
</dbReference>
<evidence type="ECO:0000256" key="1">
    <source>
        <dbReference type="ARBA" id="ARBA00022679"/>
    </source>
</evidence>
<proteinExistence type="predicted"/>
<dbReference type="Gene3D" id="3.40.50.1820">
    <property type="entry name" value="alpha/beta hydrolase"/>
    <property type="match status" value="1"/>
</dbReference>
<name>A0A6P2BXB2_9ACTN</name>
<dbReference type="InterPro" id="IPR051321">
    <property type="entry name" value="PHA/PHB_synthase"/>
</dbReference>
<gene>
    <name evidence="4" type="ORF">EAS64_24570</name>
</gene>
<evidence type="ECO:0000313" key="5">
    <source>
        <dbReference type="Proteomes" id="UP000460272"/>
    </source>
</evidence>
<evidence type="ECO:0000259" key="3">
    <source>
        <dbReference type="Pfam" id="PF07167"/>
    </source>
</evidence>
<keyword evidence="2" id="KW-0012">Acyltransferase</keyword>
<sequence length="567" mass="60724">MSANTDSDRSAAEDAAAVPLDLLLADAATSMLRRVNLGGSGLRLAAALAVRPRLVAGRGRQLAGELARIGVGRSEVQPSRRDRRFTDPAWAGNPLLRRAMQAYLAAAESAAGVVAEAGLDERDAERVNFVLTNLLDALAPSNNPLLNPAALKAAIDTGGGSAVAGLRHFLADMAVPPRIPSMVEPDAFEVGVDLAVTPGSVVLRTAVSELIQYRPVTPTVRQVPLLIVPPVINKYYVLDLAPGRSLAEYLVSTGVQVFMMSWRNPDARHAKWDLDTYGQAVLDAMDVTARITGSERTALAGTCSGGIIAAMVAAHLAHVGQQDRIAALTLLVTVLDQARAGLASAVIDERTVRVAAAASRARGYLDGRSLAEVFAWLRPNDLIWNYWVNNYLLGKKPPPFDILFWNADTTRMTAGLHRDFLELGAANTLVRPGTATMLGSPVDLSAVNRDSYIVAGITDHICPWQSCYRSARLLGGQPRFVLSTSGHIAAMVNPPGNEKASYQLAQKCPDDPKEWLRQAETRQGTWWSDYAGWLTEHCGEENAAPTELGGSGLSPIGEAPGTYVYDR</sequence>
<dbReference type="GO" id="GO:0042619">
    <property type="term" value="P:poly-hydroxybutyrate biosynthetic process"/>
    <property type="evidence" value="ECO:0007669"/>
    <property type="project" value="InterPro"/>
</dbReference>
<dbReference type="GO" id="GO:0016746">
    <property type="term" value="F:acyltransferase activity"/>
    <property type="evidence" value="ECO:0007669"/>
    <property type="project" value="UniProtKB-KW"/>
</dbReference>
<dbReference type="EMBL" id="RPFW01000004">
    <property type="protein sequence ID" value="TVZ03550.1"/>
    <property type="molecule type" value="Genomic_DNA"/>
</dbReference>
<dbReference type="PANTHER" id="PTHR36837">
    <property type="entry name" value="POLY(3-HYDROXYALKANOATE) POLYMERASE SUBUNIT PHAC"/>
    <property type="match status" value="1"/>
</dbReference>
<organism evidence="4 5">
    <name type="scientific">Trebonia kvetii</name>
    <dbReference type="NCBI Taxonomy" id="2480626"/>
    <lineage>
        <taxon>Bacteria</taxon>
        <taxon>Bacillati</taxon>
        <taxon>Actinomycetota</taxon>
        <taxon>Actinomycetes</taxon>
        <taxon>Streptosporangiales</taxon>
        <taxon>Treboniaceae</taxon>
        <taxon>Trebonia</taxon>
    </lineage>
</organism>
<dbReference type="SUPFAM" id="SSF53474">
    <property type="entry name" value="alpha/beta-Hydrolases"/>
    <property type="match status" value="1"/>
</dbReference>
<dbReference type="AlphaFoldDB" id="A0A6P2BXB2"/>
<reference evidence="4 5" key="1">
    <citation type="submission" date="2018-11" db="EMBL/GenBank/DDBJ databases">
        <title>Trebonia kvetii gen.nov., sp.nov., a novel acidophilic actinobacterium, and proposal of the new actinobacterial family Treboniaceae fam. nov.</title>
        <authorList>
            <person name="Rapoport D."/>
            <person name="Sagova-Mareckova M."/>
            <person name="Sedlacek I."/>
            <person name="Provaznik J."/>
            <person name="Kralova S."/>
            <person name="Pavlinic D."/>
            <person name="Benes V."/>
            <person name="Kopecky J."/>
        </authorList>
    </citation>
    <scope>NUCLEOTIDE SEQUENCE [LARGE SCALE GENOMIC DNA]</scope>
    <source>
        <strain evidence="4 5">15Tr583</strain>
    </source>
</reference>
<protein>
    <submittedName>
        <fullName evidence="4">Alpha/beta fold hydrolase</fullName>
    </submittedName>
</protein>
<dbReference type="OrthoDB" id="7208816at2"/>
<dbReference type="Pfam" id="PF07167">
    <property type="entry name" value="PhaC_N"/>
    <property type="match status" value="1"/>
</dbReference>
<dbReference type="InterPro" id="IPR010941">
    <property type="entry name" value="PhaC_N"/>
</dbReference>
<keyword evidence="5" id="KW-1185">Reference proteome</keyword>
<dbReference type="GO" id="GO:0016787">
    <property type="term" value="F:hydrolase activity"/>
    <property type="evidence" value="ECO:0007669"/>
    <property type="project" value="UniProtKB-KW"/>
</dbReference>
<keyword evidence="1" id="KW-0808">Transferase</keyword>
<evidence type="ECO:0000256" key="2">
    <source>
        <dbReference type="ARBA" id="ARBA00023315"/>
    </source>
</evidence>
<feature type="domain" description="Poly-beta-hydroxybutyrate polymerase N-terminal" evidence="3">
    <location>
        <begin position="81"/>
        <end position="250"/>
    </location>
</feature>